<dbReference type="EMBL" id="CP023067">
    <property type="protein sequence ID" value="ASY63804.1"/>
    <property type="molecule type" value="Genomic_DNA"/>
</dbReference>
<dbReference type="Proteomes" id="UP000217211">
    <property type="component" value="Chromosome"/>
</dbReference>
<sequence length="163" mass="17371">MHRILGHAMFLDDEISDRHPRPNEARWGIYLAIAALAACVLMILGLLVPATAQAAESTLPPAAHMRPNDIAGPAQWASDVATDVSLPATDPTTAASTAHRIAEVDRQMGLTPAATAADRQILAGLILIATALLAGTAFAFWRNQMAAFVKAEARHAKVRRHGR</sequence>
<feature type="transmembrane region" description="Helical" evidence="1">
    <location>
        <begin position="27"/>
        <end position="48"/>
    </location>
</feature>
<dbReference type="RefSeq" id="WP_244426590.1">
    <property type="nucleotide sequence ID" value="NZ_AJQT01000012.1"/>
</dbReference>
<keyword evidence="1" id="KW-0472">Membrane</keyword>
<accession>A0A249PDQ3</accession>
<evidence type="ECO:0000313" key="2">
    <source>
        <dbReference type="EMBL" id="ASY63804.1"/>
    </source>
</evidence>
<protein>
    <recommendedName>
        <fullName evidence="4">Transmembrane protein</fullName>
    </recommendedName>
</protein>
<evidence type="ECO:0000313" key="3">
    <source>
        <dbReference type="Proteomes" id="UP000217211"/>
    </source>
</evidence>
<dbReference type="KEGG" id="esj:SJ05684_c23640"/>
<feature type="transmembrane region" description="Helical" evidence="1">
    <location>
        <begin position="121"/>
        <end position="141"/>
    </location>
</feature>
<name>A0A249PDQ3_9HYPH</name>
<organism evidence="2 3">
    <name type="scientific">Sinorhizobium sojae CCBAU 05684</name>
    <dbReference type="NCBI Taxonomy" id="716928"/>
    <lineage>
        <taxon>Bacteria</taxon>
        <taxon>Pseudomonadati</taxon>
        <taxon>Pseudomonadota</taxon>
        <taxon>Alphaproteobacteria</taxon>
        <taxon>Hyphomicrobiales</taxon>
        <taxon>Rhizobiaceae</taxon>
        <taxon>Sinorhizobium/Ensifer group</taxon>
        <taxon>Sinorhizobium</taxon>
    </lineage>
</organism>
<evidence type="ECO:0000256" key="1">
    <source>
        <dbReference type="SAM" id="Phobius"/>
    </source>
</evidence>
<keyword evidence="3" id="KW-1185">Reference proteome</keyword>
<proteinExistence type="predicted"/>
<dbReference type="STRING" id="716928.GCA_000261485_00487"/>
<keyword evidence="1" id="KW-1133">Transmembrane helix</keyword>
<keyword evidence="1" id="KW-0812">Transmembrane</keyword>
<gene>
    <name evidence="2" type="ORF">SJ05684_c23640</name>
</gene>
<dbReference type="AlphaFoldDB" id="A0A249PDQ3"/>
<reference evidence="2 3" key="1">
    <citation type="submission" date="2017-08" db="EMBL/GenBank/DDBJ databases">
        <title>Multipartite genome sequences of Sinorhizobium species nodulating soybeans.</title>
        <authorList>
            <person name="Tian C.F."/>
        </authorList>
    </citation>
    <scope>NUCLEOTIDE SEQUENCE [LARGE SCALE GENOMIC DNA]</scope>
    <source>
        <strain evidence="2 3">CCBAU 05684</strain>
    </source>
</reference>
<evidence type="ECO:0008006" key="4">
    <source>
        <dbReference type="Google" id="ProtNLM"/>
    </source>
</evidence>